<dbReference type="Pfam" id="PF01674">
    <property type="entry name" value="Lipase_2"/>
    <property type="match status" value="1"/>
</dbReference>
<keyword evidence="2" id="KW-1133">Transmembrane helix</keyword>
<accession>A0ABP9CBG1</accession>
<dbReference type="InterPro" id="IPR029058">
    <property type="entry name" value="AB_hydrolase_fold"/>
</dbReference>
<dbReference type="GO" id="GO:0016787">
    <property type="term" value="F:hydrolase activity"/>
    <property type="evidence" value="ECO:0007669"/>
    <property type="project" value="UniProtKB-KW"/>
</dbReference>
<comment type="caution">
    <text evidence="3">The sequence shown here is derived from an EMBL/GenBank/DDBJ whole genome shotgun (WGS) entry which is preliminary data.</text>
</comment>
<organism evidence="3 4">
    <name type="scientific">Tomitella cavernea</name>
    <dbReference type="NCBI Taxonomy" id="1387982"/>
    <lineage>
        <taxon>Bacteria</taxon>
        <taxon>Bacillati</taxon>
        <taxon>Actinomycetota</taxon>
        <taxon>Actinomycetes</taxon>
        <taxon>Mycobacteriales</taxon>
        <taxon>Tomitella</taxon>
    </lineage>
</organism>
<dbReference type="RefSeq" id="WP_200172183.1">
    <property type="nucleotide sequence ID" value="NZ_BAABKQ010000001.1"/>
</dbReference>
<proteinExistence type="predicted"/>
<gene>
    <name evidence="3" type="ORF">GCM10023353_06900</name>
</gene>
<protein>
    <submittedName>
        <fullName evidence="3">Alpha/beta fold hydrolase</fullName>
    </submittedName>
</protein>
<evidence type="ECO:0000313" key="3">
    <source>
        <dbReference type="EMBL" id="GAA4806381.1"/>
    </source>
</evidence>
<dbReference type="EMBL" id="BAABKQ010000001">
    <property type="protein sequence ID" value="GAA4806381.1"/>
    <property type="molecule type" value="Genomic_DNA"/>
</dbReference>
<dbReference type="Gene3D" id="3.40.50.1820">
    <property type="entry name" value="alpha/beta hydrolase"/>
    <property type="match status" value="1"/>
</dbReference>
<dbReference type="SUPFAM" id="SSF53474">
    <property type="entry name" value="alpha/beta-Hydrolases"/>
    <property type="match status" value="1"/>
</dbReference>
<evidence type="ECO:0000256" key="1">
    <source>
        <dbReference type="SAM" id="MobiDB-lite"/>
    </source>
</evidence>
<dbReference type="Proteomes" id="UP001500839">
    <property type="component" value="Unassembled WGS sequence"/>
</dbReference>
<keyword evidence="3" id="KW-0378">Hydrolase</keyword>
<evidence type="ECO:0000256" key="2">
    <source>
        <dbReference type="SAM" id="Phobius"/>
    </source>
</evidence>
<sequence length="347" mass="36187">MRSSRADSVQLKGSVRPAGRQESRGRLRRAYSRAAIAVSAGVLAIGGVVAAAPAAADPLPVPPTFFAGIPYELANPGGSLPGVNDWDCVPGAEHPNPVILVHGTGGGAQTNWGAMAPRIKNAGYCVYALTYGVNPGTPWPLSAMGGLTRMQDSAQELSVFVDKVLAASGAQQVDLVGHSQGTLMPNYYVKFLGGAPKVDKYVSLAPLWKGTTAGGASEFTAKLDEAAKTNPAARQYADLMNKYCGACSQMSAGSPFIEKMNAGGTYAAGVEYTNIMTRYDELVVPWTAGYVEAPNATNLVVQDTCAQDYSDHLAIAASVRSQAMVLNALDPAHPVPVPCVFVPPFLG</sequence>
<dbReference type="PANTHER" id="PTHR32015">
    <property type="entry name" value="FASTING INDUCED LIPASE"/>
    <property type="match status" value="1"/>
</dbReference>
<keyword evidence="2" id="KW-0472">Membrane</keyword>
<keyword evidence="4" id="KW-1185">Reference proteome</keyword>
<dbReference type="PANTHER" id="PTHR32015:SF1">
    <property type="entry name" value="LIPASE"/>
    <property type="match status" value="1"/>
</dbReference>
<dbReference type="InterPro" id="IPR002918">
    <property type="entry name" value="Lipase_EstA/Esterase_EstB"/>
</dbReference>
<name>A0ABP9CBG1_9ACTN</name>
<keyword evidence="2" id="KW-0812">Transmembrane</keyword>
<evidence type="ECO:0000313" key="4">
    <source>
        <dbReference type="Proteomes" id="UP001500839"/>
    </source>
</evidence>
<feature type="transmembrane region" description="Helical" evidence="2">
    <location>
        <begin position="34"/>
        <end position="56"/>
    </location>
</feature>
<reference evidence="4" key="1">
    <citation type="journal article" date="2019" name="Int. J. Syst. Evol. Microbiol.">
        <title>The Global Catalogue of Microorganisms (GCM) 10K type strain sequencing project: providing services to taxonomists for standard genome sequencing and annotation.</title>
        <authorList>
            <consortium name="The Broad Institute Genomics Platform"/>
            <consortium name="The Broad Institute Genome Sequencing Center for Infectious Disease"/>
            <person name="Wu L."/>
            <person name="Ma J."/>
        </authorList>
    </citation>
    <scope>NUCLEOTIDE SEQUENCE [LARGE SCALE GENOMIC DNA]</scope>
    <source>
        <strain evidence="4">JCM 18542</strain>
    </source>
</reference>
<feature type="region of interest" description="Disordered" evidence="1">
    <location>
        <begin position="1"/>
        <end position="26"/>
    </location>
</feature>